<dbReference type="RefSeq" id="WP_035924652.1">
    <property type="nucleotide sequence ID" value="NZ_CADFFX010000007.1"/>
</dbReference>
<dbReference type="InterPro" id="IPR001753">
    <property type="entry name" value="Enoyl-CoA_hydra/iso"/>
</dbReference>
<dbReference type="PROSITE" id="PS00166">
    <property type="entry name" value="ENOYL_COA_HYDRATASE"/>
    <property type="match status" value="1"/>
</dbReference>
<dbReference type="EC" id="4.2.1.17" evidence="4"/>
<evidence type="ECO:0000313" key="4">
    <source>
        <dbReference type="EMBL" id="KDR39235.1"/>
    </source>
</evidence>
<dbReference type="Gene3D" id="1.10.12.10">
    <property type="entry name" value="Lyase 2-enoyl-coa Hydratase, Chain A, domain 2"/>
    <property type="match status" value="1"/>
</dbReference>
<dbReference type="GO" id="GO:0006635">
    <property type="term" value="P:fatty acid beta-oxidation"/>
    <property type="evidence" value="ECO:0007669"/>
    <property type="project" value="TreeGrafter"/>
</dbReference>
<evidence type="ECO:0000256" key="2">
    <source>
        <dbReference type="ARBA" id="ARBA00023239"/>
    </source>
</evidence>
<dbReference type="NCBIfam" id="NF046063">
    <property type="entry name" value="oxepin_alt"/>
    <property type="match status" value="1"/>
</dbReference>
<dbReference type="InterPro" id="IPR014748">
    <property type="entry name" value="Enoyl-CoA_hydra_C"/>
</dbReference>
<dbReference type="EMBL" id="JFHC01000063">
    <property type="protein sequence ID" value="KDR39235.1"/>
    <property type="molecule type" value="Genomic_DNA"/>
</dbReference>
<dbReference type="SUPFAM" id="SSF52096">
    <property type="entry name" value="ClpP/crotonase"/>
    <property type="match status" value="1"/>
</dbReference>
<proteinExistence type="inferred from homology"/>
<keyword evidence="5" id="KW-1185">Reference proteome</keyword>
<keyword evidence="2 4" id="KW-0456">Lyase</keyword>
<name>A0A069PF86_9BURK</name>
<accession>A0A069PF86</accession>
<dbReference type="CDD" id="cd06558">
    <property type="entry name" value="crotonase-like"/>
    <property type="match status" value="1"/>
</dbReference>
<comment type="caution">
    <text evidence="4">The sequence shown here is derived from an EMBL/GenBank/DDBJ whole genome shotgun (WGS) entry which is preliminary data.</text>
</comment>
<evidence type="ECO:0000256" key="1">
    <source>
        <dbReference type="ARBA" id="ARBA00005254"/>
    </source>
</evidence>
<organism evidence="4 5">
    <name type="scientific">Caballeronia glathei</name>
    <dbReference type="NCBI Taxonomy" id="60547"/>
    <lineage>
        <taxon>Bacteria</taxon>
        <taxon>Pseudomonadati</taxon>
        <taxon>Pseudomonadota</taxon>
        <taxon>Betaproteobacteria</taxon>
        <taxon>Burkholderiales</taxon>
        <taxon>Burkholderiaceae</taxon>
        <taxon>Caballeronia</taxon>
    </lineage>
</organism>
<evidence type="ECO:0000256" key="3">
    <source>
        <dbReference type="RuleBase" id="RU003707"/>
    </source>
</evidence>
<dbReference type="InterPro" id="IPR029045">
    <property type="entry name" value="ClpP/crotonase-like_dom_sf"/>
</dbReference>
<dbReference type="GO" id="GO:0004300">
    <property type="term" value="F:enoyl-CoA hydratase activity"/>
    <property type="evidence" value="ECO:0007669"/>
    <property type="project" value="UniProtKB-EC"/>
</dbReference>
<dbReference type="PANTHER" id="PTHR11941">
    <property type="entry name" value="ENOYL-COA HYDRATASE-RELATED"/>
    <property type="match status" value="1"/>
</dbReference>
<sequence length="262" mass="27558">MSAELLTDRPAGSDTTLVLKLSNPGAKNALHPDMYAAGIEALNTAERDSSVRAIVLTGADNFFCAGGNLNRLLENRAKDPSVQADSIDLLGEWIAAFRSSTKPVIAAVEGAAAGAGFSLALACDLIVAADDARFVMSYARVGLTPDGGGSWFLTRALPRALASEILLEAKPIGAVRLHDVGVVNRLTRRGTALDSAIAWADDLGSMSPKALARIKSLITSADVQPLAAHLDAERDSFVDALHHGDALEGISAFLEKRQPNYK</sequence>
<dbReference type="STRING" id="60547.GCA_000751215_00197"/>
<dbReference type="PANTHER" id="PTHR11941:SF133">
    <property type="entry name" value="1,2-EPOXYPHENYLACETYL-COA ISOMERASE"/>
    <property type="match status" value="1"/>
</dbReference>
<dbReference type="NCBIfam" id="NF005700">
    <property type="entry name" value="PRK07511.1"/>
    <property type="match status" value="1"/>
</dbReference>
<gene>
    <name evidence="4" type="ORF">BG61_33865</name>
</gene>
<dbReference type="Proteomes" id="UP000027466">
    <property type="component" value="Unassembled WGS sequence"/>
</dbReference>
<reference evidence="4 5" key="1">
    <citation type="submission" date="2014-03" db="EMBL/GenBank/DDBJ databases">
        <title>Draft Genome Sequences of Four Burkholderia Strains.</title>
        <authorList>
            <person name="Liu X.Y."/>
            <person name="Li C.X."/>
            <person name="Xu J.H."/>
        </authorList>
    </citation>
    <scope>NUCLEOTIDE SEQUENCE [LARGE SCALE GENOMIC DNA]</scope>
    <source>
        <strain evidence="4 5">DSM 50014</strain>
    </source>
</reference>
<dbReference type="AlphaFoldDB" id="A0A069PF86"/>
<protein>
    <submittedName>
        <fullName evidence="4">Enoyl-CoA hydratase</fullName>
        <ecNumber evidence="4">4.2.1.17</ecNumber>
    </submittedName>
</protein>
<dbReference type="Gene3D" id="3.90.226.10">
    <property type="entry name" value="2-enoyl-CoA Hydratase, Chain A, domain 1"/>
    <property type="match status" value="1"/>
</dbReference>
<dbReference type="Pfam" id="PF00378">
    <property type="entry name" value="ECH_1"/>
    <property type="match status" value="1"/>
</dbReference>
<evidence type="ECO:0000313" key="5">
    <source>
        <dbReference type="Proteomes" id="UP000027466"/>
    </source>
</evidence>
<dbReference type="InterPro" id="IPR018376">
    <property type="entry name" value="Enoyl-CoA_hyd/isom_CS"/>
</dbReference>
<comment type="similarity">
    <text evidence="1 3">Belongs to the enoyl-CoA hydratase/isomerase family.</text>
</comment>